<comment type="caution">
    <text evidence="2">The sequence shown here is derived from an EMBL/GenBank/DDBJ whole genome shotgun (WGS) entry which is preliminary data.</text>
</comment>
<name>A0A917Q0C9_9BACI</name>
<dbReference type="AlphaFoldDB" id="A0A917Q0C9"/>
<proteinExistence type="predicted"/>
<keyword evidence="3" id="KW-1185">Reference proteome</keyword>
<reference evidence="2" key="2">
    <citation type="submission" date="2020-09" db="EMBL/GenBank/DDBJ databases">
        <authorList>
            <person name="Sun Q."/>
            <person name="Ohkuma M."/>
        </authorList>
    </citation>
    <scope>NUCLEOTIDE SEQUENCE</scope>
    <source>
        <strain evidence="2">JCM 12580</strain>
    </source>
</reference>
<sequence>MFSDSDDQATASDELSDETVEKVEEVRDTVGKENKSIGRFVSETHDFYNETTGYGGMSSLDWKKQTKKANTIRSTLDEKMRNVNDKALTKDLERIRELAKAVVNTENKENVRMLHRMFHDLDIALNDYNAYDVIWNATNTLETTN</sequence>
<accession>A0A917Q0C9</accession>
<dbReference type="Proteomes" id="UP000658382">
    <property type="component" value="Unassembled WGS sequence"/>
</dbReference>
<evidence type="ECO:0000313" key="2">
    <source>
        <dbReference type="EMBL" id="GGK02267.1"/>
    </source>
</evidence>
<feature type="region of interest" description="Disordered" evidence="1">
    <location>
        <begin position="1"/>
        <end position="28"/>
    </location>
</feature>
<dbReference type="RefSeq" id="WP_229671843.1">
    <property type="nucleotide sequence ID" value="NZ_BMNQ01000043.1"/>
</dbReference>
<dbReference type="EMBL" id="BMNQ01000043">
    <property type="protein sequence ID" value="GGK02267.1"/>
    <property type="molecule type" value="Genomic_DNA"/>
</dbReference>
<feature type="compositionally biased region" description="Basic and acidic residues" evidence="1">
    <location>
        <begin position="19"/>
        <end position="28"/>
    </location>
</feature>
<evidence type="ECO:0000313" key="3">
    <source>
        <dbReference type="Proteomes" id="UP000658382"/>
    </source>
</evidence>
<evidence type="ECO:0000256" key="1">
    <source>
        <dbReference type="SAM" id="MobiDB-lite"/>
    </source>
</evidence>
<gene>
    <name evidence="2" type="ORF">GCM10007063_25710</name>
</gene>
<reference evidence="2" key="1">
    <citation type="journal article" date="2014" name="Int. J. Syst. Evol. Microbiol.">
        <title>Complete genome sequence of Corynebacterium casei LMG S-19264T (=DSM 44701T), isolated from a smear-ripened cheese.</title>
        <authorList>
            <consortium name="US DOE Joint Genome Institute (JGI-PGF)"/>
            <person name="Walter F."/>
            <person name="Albersmeier A."/>
            <person name="Kalinowski J."/>
            <person name="Ruckert C."/>
        </authorList>
    </citation>
    <scope>NUCLEOTIDE SEQUENCE</scope>
    <source>
        <strain evidence="2">JCM 12580</strain>
    </source>
</reference>
<protein>
    <submittedName>
        <fullName evidence="2">Uncharacterized protein</fullName>
    </submittedName>
</protein>
<organism evidence="2 3">
    <name type="scientific">Lentibacillus kapialis</name>
    <dbReference type="NCBI Taxonomy" id="340214"/>
    <lineage>
        <taxon>Bacteria</taxon>
        <taxon>Bacillati</taxon>
        <taxon>Bacillota</taxon>
        <taxon>Bacilli</taxon>
        <taxon>Bacillales</taxon>
        <taxon>Bacillaceae</taxon>
        <taxon>Lentibacillus</taxon>
    </lineage>
</organism>